<dbReference type="RefSeq" id="WP_144876062.1">
    <property type="nucleotide sequence ID" value="NZ_LR214367.1"/>
</dbReference>
<dbReference type="AlphaFoldDB" id="A0A563W2A7"/>
<dbReference type="OrthoDB" id="531765at2"/>
<proteinExistence type="predicted"/>
<feature type="domain" description="Insertion element IS402-like" evidence="1">
    <location>
        <begin position="11"/>
        <end position="83"/>
    </location>
</feature>
<organism evidence="2 3">
    <name type="scientific">Hyella patelloides LEGE 07179</name>
    <dbReference type="NCBI Taxonomy" id="945734"/>
    <lineage>
        <taxon>Bacteria</taxon>
        <taxon>Bacillati</taxon>
        <taxon>Cyanobacteriota</taxon>
        <taxon>Cyanophyceae</taxon>
        <taxon>Pleurocapsales</taxon>
        <taxon>Hyellaceae</taxon>
        <taxon>Hyella</taxon>
    </lineage>
</organism>
<evidence type="ECO:0000313" key="3">
    <source>
        <dbReference type="Proteomes" id="UP000320055"/>
    </source>
</evidence>
<dbReference type="EMBL" id="CAACVJ010000595">
    <property type="protein sequence ID" value="VEP17673.1"/>
    <property type="molecule type" value="Genomic_DNA"/>
</dbReference>
<dbReference type="PANTHER" id="PTHR30007">
    <property type="entry name" value="PHP DOMAIN PROTEIN"/>
    <property type="match status" value="1"/>
</dbReference>
<evidence type="ECO:0000313" key="2">
    <source>
        <dbReference type="EMBL" id="VEP17673.1"/>
    </source>
</evidence>
<reference evidence="2 3" key="1">
    <citation type="submission" date="2019-01" db="EMBL/GenBank/DDBJ databases">
        <authorList>
            <person name="Brito A."/>
        </authorList>
    </citation>
    <scope>NUCLEOTIDE SEQUENCE [LARGE SCALE GENOMIC DNA]</scope>
    <source>
        <strain evidence="2">1</strain>
    </source>
</reference>
<dbReference type="PANTHER" id="PTHR30007:SF0">
    <property type="entry name" value="TRANSPOSASE"/>
    <property type="match status" value="1"/>
</dbReference>
<keyword evidence="3" id="KW-1185">Reference proteome</keyword>
<gene>
    <name evidence="2" type="ORF">H1P_6340002</name>
</gene>
<accession>A0A563W2A7</accession>
<sequence length="101" mass="12115">MNPRKPYSTDISNQQWTILEPLIPAPKAGGRSRTVNMREIINSIFYILASGCAWRLMPHDLPPWSTVYHYFRSWRIQGTWLKMNQVLREQIRTQVQRIRRF</sequence>
<protein>
    <submittedName>
        <fullName evidence="2">Mobile element protein</fullName>
    </submittedName>
</protein>
<name>A0A563W2A7_9CYAN</name>
<dbReference type="Proteomes" id="UP000320055">
    <property type="component" value="Unassembled WGS sequence"/>
</dbReference>
<dbReference type="Pfam" id="PF13340">
    <property type="entry name" value="DUF4096"/>
    <property type="match status" value="1"/>
</dbReference>
<dbReference type="InterPro" id="IPR025161">
    <property type="entry name" value="IS402-like_dom"/>
</dbReference>
<evidence type="ECO:0000259" key="1">
    <source>
        <dbReference type="Pfam" id="PF13340"/>
    </source>
</evidence>